<evidence type="ECO:0000256" key="13">
    <source>
        <dbReference type="ARBA" id="ARBA00023268"/>
    </source>
</evidence>
<name>A0A3L7JGZ9_9HYPH</name>
<keyword evidence="8 17" id="KW-0521">NADP</keyword>
<dbReference type="GO" id="GO:0110051">
    <property type="term" value="P:metabolite repair"/>
    <property type="evidence" value="ECO:0007669"/>
    <property type="project" value="TreeGrafter"/>
</dbReference>
<comment type="similarity">
    <text evidence="18">Belongs to the NnrE/AIBP family.</text>
</comment>
<dbReference type="PANTHER" id="PTHR12592:SF0">
    <property type="entry name" value="ATP-DEPENDENT (S)-NAD(P)H-HYDRATE DEHYDRATASE"/>
    <property type="match status" value="1"/>
</dbReference>
<evidence type="ECO:0000256" key="19">
    <source>
        <dbReference type="PIRNR" id="PIRNR017184"/>
    </source>
</evidence>
<evidence type="ECO:0000256" key="14">
    <source>
        <dbReference type="ARBA" id="ARBA00025153"/>
    </source>
</evidence>
<organism evidence="22 23">
    <name type="scientific">Notoacmeibacter ruber</name>
    <dbReference type="NCBI Taxonomy" id="2670375"/>
    <lineage>
        <taxon>Bacteria</taxon>
        <taxon>Pseudomonadati</taxon>
        <taxon>Pseudomonadota</taxon>
        <taxon>Alphaproteobacteria</taxon>
        <taxon>Hyphomicrobiales</taxon>
        <taxon>Notoacmeibacteraceae</taxon>
        <taxon>Notoacmeibacter</taxon>
    </lineage>
</organism>
<dbReference type="Pfam" id="PF01256">
    <property type="entry name" value="Carb_kinase"/>
    <property type="match status" value="1"/>
</dbReference>
<keyword evidence="5 18" id="KW-0479">Metal-binding</keyword>
<feature type="binding site" evidence="18">
    <location>
        <begin position="120"/>
        <end position="126"/>
    </location>
    <ligand>
        <name>(6S)-NADPHX</name>
        <dbReference type="ChEBI" id="CHEBI:64076"/>
    </ligand>
</feature>
<keyword evidence="10 17" id="KW-0520">NAD</keyword>
<keyword evidence="6 17" id="KW-0547">Nucleotide-binding</keyword>
<feature type="binding site" evidence="18">
    <location>
        <position position="152"/>
    </location>
    <ligand>
        <name>K(+)</name>
        <dbReference type="ChEBI" id="CHEBI:29103"/>
    </ligand>
</feature>
<dbReference type="InterPro" id="IPR036652">
    <property type="entry name" value="YjeF_N_dom_sf"/>
</dbReference>
<comment type="catalytic activity">
    <reaction evidence="15 17 19">
        <text>(6S)-NADHX + ADP = AMP + phosphate + NADH + H(+)</text>
        <dbReference type="Rhea" id="RHEA:32223"/>
        <dbReference type="ChEBI" id="CHEBI:15378"/>
        <dbReference type="ChEBI" id="CHEBI:43474"/>
        <dbReference type="ChEBI" id="CHEBI:57945"/>
        <dbReference type="ChEBI" id="CHEBI:64074"/>
        <dbReference type="ChEBI" id="CHEBI:456215"/>
        <dbReference type="ChEBI" id="CHEBI:456216"/>
        <dbReference type="EC" id="4.2.1.136"/>
    </reaction>
</comment>
<evidence type="ECO:0000256" key="4">
    <source>
        <dbReference type="ARBA" id="ARBA00009524"/>
    </source>
</evidence>
<dbReference type="RefSeq" id="WP_121646402.1">
    <property type="nucleotide sequence ID" value="NZ_RCWN01000001.1"/>
</dbReference>
<comment type="catalytic activity">
    <reaction evidence="1 18 19">
        <text>(6R)-NADHX = (6S)-NADHX</text>
        <dbReference type="Rhea" id="RHEA:32215"/>
        <dbReference type="ChEBI" id="CHEBI:64074"/>
        <dbReference type="ChEBI" id="CHEBI:64075"/>
        <dbReference type="EC" id="5.1.99.6"/>
    </reaction>
</comment>
<comment type="subunit">
    <text evidence="17">Homotetramer.</text>
</comment>
<dbReference type="PROSITE" id="PS51383">
    <property type="entry name" value="YJEF_C_3"/>
    <property type="match status" value="1"/>
</dbReference>
<feature type="binding site" evidence="17">
    <location>
        <position position="437"/>
    </location>
    <ligand>
        <name>(6S)-NADPHX</name>
        <dbReference type="ChEBI" id="CHEBI:64076"/>
    </ligand>
</feature>
<accession>A0A3L7JGZ9</accession>
<proteinExistence type="inferred from homology"/>
<evidence type="ECO:0000256" key="18">
    <source>
        <dbReference type="HAMAP-Rule" id="MF_01966"/>
    </source>
</evidence>
<reference evidence="22 23" key="1">
    <citation type="submission" date="2018-10" db="EMBL/GenBank/DDBJ databases">
        <title>Notoacmeibacter sp. M2BS9Y-3-1, whole genome shotgun sequence.</title>
        <authorList>
            <person name="Tuo L."/>
        </authorList>
    </citation>
    <scope>NUCLEOTIDE SEQUENCE [LARGE SCALE GENOMIC DNA]</scope>
    <source>
        <strain evidence="22 23">M2BS9Y-3-1</strain>
    </source>
</reference>
<dbReference type="PANTHER" id="PTHR12592">
    <property type="entry name" value="ATP-DEPENDENT (S)-NAD(P)H-HYDRATE DEHYDRATASE FAMILY MEMBER"/>
    <property type="match status" value="1"/>
</dbReference>
<dbReference type="EC" id="5.1.99.6" evidence="19"/>
<keyword evidence="9 18" id="KW-0630">Potassium</keyword>
<evidence type="ECO:0000256" key="1">
    <source>
        <dbReference type="ARBA" id="ARBA00000013"/>
    </source>
</evidence>
<dbReference type="CDD" id="cd01171">
    <property type="entry name" value="YXKO-related"/>
    <property type="match status" value="1"/>
</dbReference>
<evidence type="ECO:0000256" key="8">
    <source>
        <dbReference type="ARBA" id="ARBA00022857"/>
    </source>
</evidence>
<evidence type="ECO:0000256" key="3">
    <source>
        <dbReference type="ARBA" id="ARBA00006001"/>
    </source>
</evidence>
<comment type="similarity">
    <text evidence="4 19">In the C-terminal section; belongs to the NnrD/CARKD family.</text>
</comment>
<evidence type="ECO:0000259" key="21">
    <source>
        <dbReference type="PROSITE" id="PS51385"/>
    </source>
</evidence>
<evidence type="ECO:0000256" key="6">
    <source>
        <dbReference type="ARBA" id="ARBA00022741"/>
    </source>
</evidence>
<evidence type="ECO:0000256" key="15">
    <source>
        <dbReference type="ARBA" id="ARBA00048238"/>
    </source>
</evidence>
<feature type="binding site" evidence="18">
    <location>
        <position position="149"/>
    </location>
    <ligand>
        <name>(6S)-NADPHX</name>
        <dbReference type="ChEBI" id="CHEBI:64076"/>
    </ligand>
</feature>
<evidence type="ECO:0000259" key="20">
    <source>
        <dbReference type="PROSITE" id="PS51383"/>
    </source>
</evidence>
<feature type="binding site" evidence="17">
    <location>
        <begin position="407"/>
        <end position="411"/>
    </location>
    <ligand>
        <name>AMP</name>
        <dbReference type="ChEBI" id="CHEBI:456215"/>
    </ligand>
</feature>
<dbReference type="InterPro" id="IPR004443">
    <property type="entry name" value="YjeF_N_dom"/>
</dbReference>
<dbReference type="Pfam" id="PF03853">
    <property type="entry name" value="YjeF_N"/>
    <property type="match status" value="1"/>
</dbReference>
<evidence type="ECO:0000256" key="17">
    <source>
        <dbReference type="HAMAP-Rule" id="MF_01965"/>
    </source>
</evidence>
<dbReference type="InterPro" id="IPR017953">
    <property type="entry name" value="Carbohydrate_kinase_pred_CS"/>
</dbReference>
<dbReference type="HAMAP" id="MF_01966">
    <property type="entry name" value="NADHX_epimerase"/>
    <property type="match status" value="1"/>
</dbReference>
<comment type="catalytic activity">
    <reaction evidence="2 18 19">
        <text>(6R)-NADPHX = (6S)-NADPHX</text>
        <dbReference type="Rhea" id="RHEA:32227"/>
        <dbReference type="ChEBI" id="CHEBI:64076"/>
        <dbReference type="ChEBI" id="CHEBI:64077"/>
        <dbReference type="EC" id="5.1.99.6"/>
    </reaction>
</comment>
<comment type="catalytic activity">
    <reaction evidence="16 17 19">
        <text>(6S)-NADPHX + ADP = AMP + phosphate + NADPH + H(+)</text>
        <dbReference type="Rhea" id="RHEA:32235"/>
        <dbReference type="ChEBI" id="CHEBI:15378"/>
        <dbReference type="ChEBI" id="CHEBI:43474"/>
        <dbReference type="ChEBI" id="CHEBI:57783"/>
        <dbReference type="ChEBI" id="CHEBI:64076"/>
        <dbReference type="ChEBI" id="CHEBI:456215"/>
        <dbReference type="ChEBI" id="CHEBI:456216"/>
        <dbReference type="EC" id="4.2.1.136"/>
    </reaction>
</comment>
<keyword evidence="23" id="KW-1185">Reference proteome</keyword>
<protein>
    <recommendedName>
        <fullName evidence="19">Bifunctional NAD(P)H-hydrate repair enzyme</fullName>
    </recommendedName>
    <alternativeName>
        <fullName evidence="19">Nicotinamide nucleotide repair protein</fullName>
    </alternativeName>
    <domain>
        <recommendedName>
            <fullName evidence="19">ADP-dependent (S)-NAD(P)H-hydrate dehydratase</fullName>
            <ecNumber evidence="19">4.2.1.136</ecNumber>
        </recommendedName>
        <alternativeName>
            <fullName evidence="19">ADP-dependent NAD(P)HX dehydratase</fullName>
        </alternativeName>
    </domain>
    <domain>
        <recommendedName>
            <fullName evidence="19">NAD(P)H-hydrate epimerase</fullName>
            <ecNumber evidence="19">5.1.99.6</ecNumber>
        </recommendedName>
    </domain>
</protein>
<evidence type="ECO:0000256" key="7">
    <source>
        <dbReference type="ARBA" id="ARBA00022840"/>
    </source>
</evidence>
<feature type="binding site" evidence="17">
    <location>
        <position position="314"/>
    </location>
    <ligand>
        <name>(6S)-NADPHX</name>
        <dbReference type="ChEBI" id="CHEBI:64076"/>
    </ligand>
</feature>
<keyword evidence="12 17" id="KW-0456">Lyase</keyword>
<dbReference type="EMBL" id="RCWN01000001">
    <property type="protein sequence ID" value="RLQ89439.1"/>
    <property type="molecule type" value="Genomic_DNA"/>
</dbReference>
<keyword evidence="13" id="KW-0511">Multifunctional enzyme</keyword>
<comment type="cofactor">
    <cofactor evidence="17">
        <name>Mg(2+)</name>
        <dbReference type="ChEBI" id="CHEBI:18420"/>
    </cofactor>
</comment>
<evidence type="ECO:0000256" key="12">
    <source>
        <dbReference type="ARBA" id="ARBA00023239"/>
    </source>
</evidence>
<comment type="function">
    <text evidence="14 19">Bifunctional enzyme that catalyzes the epimerization of the S- and R-forms of NAD(P)HX and the dehydration of the S-form of NAD(P)HX at the expense of ADP, which is converted to AMP. This allows the repair of both epimers of NAD(P)HX, a damaged form of NAD(P)H that is a result of enzymatic or heat-dependent hydration.</text>
</comment>
<evidence type="ECO:0000256" key="9">
    <source>
        <dbReference type="ARBA" id="ARBA00022958"/>
    </source>
</evidence>
<dbReference type="Proteomes" id="UP000281094">
    <property type="component" value="Unassembled WGS sequence"/>
</dbReference>
<dbReference type="PROSITE" id="PS01050">
    <property type="entry name" value="YJEF_C_2"/>
    <property type="match status" value="1"/>
</dbReference>
<dbReference type="InterPro" id="IPR000631">
    <property type="entry name" value="CARKD"/>
</dbReference>
<dbReference type="InterPro" id="IPR030677">
    <property type="entry name" value="Nnr"/>
</dbReference>
<evidence type="ECO:0000256" key="5">
    <source>
        <dbReference type="ARBA" id="ARBA00022723"/>
    </source>
</evidence>
<dbReference type="HAMAP" id="MF_01965">
    <property type="entry name" value="NADHX_dehydratase"/>
    <property type="match status" value="1"/>
</dbReference>
<evidence type="ECO:0000313" key="23">
    <source>
        <dbReference type="Proteomes" id="UP000281094"/>
    </source>
</evidence>
<feature type="binding site" evidence="18">
    <location>
        <position position="116"/>
    </location>
    <ligand>
        <name>K(+)</name>
        <dbReference type="ChEBI" id="CHEBI:29103"/>
    </ligand>
</feature>
<comment type="caution">
    <text evidence="22">The sequence shown here is derived from an EMBL/GenBank/DDBJ whole genome shotgun (WGS) entry which is preliminary data.</text>
</comment>
<dbReference type="PIRSF" id="PIRSF017184">
    <property type="entry name" value="Nnr"/>
    <property type="match status" value="1"/>
</dbReference>
<comment type="similarity">
    <text evidence="17">Belongs to the NnrD/CARKD family.</text>
</comment>
<comment type="function">
    <text evidence="17">Catalyzes the dehydration of the S-form of NAD(P)HX at the expense of ADP, which is converted to AMP. Together with NAD(P)HX epimerase, which catalyzes the epimerization of the S- and R-forms, the enzyme allows the repair of both epimers of NAD(P)HX, a damaged form of NAD(P)H that is a result of enzymatic or heat-dependent hydration.</text>
</comment>
<dbReference type="GO" id="GO:0005524">
    <property type="term" value="F:ATP binding"/>
    <property type="evidence" value="ECO:0007669"/>
    <property type="project" value="UniProtKB-UniRule"/>
</dbReference>
<keyword evidence="7 17" id="KW-0067">ATP-binding</keyword>
<sequence>MHLLTTQQMAQADQLTMDSGLSGCDLMQNAAEAVASIIRQLAGADQLIQILCGPGNNGGDGYALGAILVREWRNVEIFAVAAPKDDSDAAWARSKWGKDVRPLSEFRPDGSAIIVDALFGAGLSRPLEGDALEAVERANGSAATIVAVDIPSGIGGNDGKIYGTAIEASDTVTFFRGKPGHWLYPGRGNTGRLHVKQIGIEERVLRTIDSNCRLNGPFLWIGSLPSSENSTHKYERGAALIFSGAALSTGASRLSALAAARAGAGAVTLVAPPDAARVHAAHLTAIMVNEAETREDALERACNGKERAAVIGPGYGVGEPLKKLVLGLLKASNSALKTIVLDADALTSFREDPETLFDAIRAGKKNVVLTPHEGEFSRLFPNLAEGHAKTEKAAEAARRSGAIVLLKGSDTVIAEPDGCIAINPNGTPLLATAGSGDVLAGIIAGLAAQNMPLFLAACAAAWLHAEAARSFGRGLVADDLPDQLPAILESLFDTEERGQ</sequence>
<comment type="similarity">
    <text evidence="3 19">In the N-terminal section; belongs to the NnrE/AIBP family.</text>
</comment>
<comment type="function">
    <text evidence="18">Catalyzes the epimerization of the S- and R-forms of NAD(P)HX, a damaged form of NAD(P)H that is a result of enzymatic or heat-dependent hydration. This is a prerequisite for the S-specific NAD(P)H-hydrate dehydratase to allow the repair of both epimers of NAD(P)HX.</text>
</comment>
<dbReference type="GO" id="GO:0052855">
    <property type="term" value="F:ADP-dependent NAD(P)H-hydrate dehydratase activity"/>
    <property type="evidence" value="ECO:0007669"/>
    <property type="project" value="UniProtKB-UniRule"/>
</dbReference>
<feature type="binding site" evidence="17">
    <location>
        <position position="436"/>
    </location>
    <ligand>
        <name>AMP</name>
        <dbReference type="ChEBI" id="CHEBI:456215"/>
    </ligand>
</feature>
<dbReference type="SUPFAM" id="SSF53613">
    <property type="entry name" value="Ribokinase-like"/>
    <property type="match status" value="1"/>
</dbReference>
<keyword evidence="11 18" id="KW-0413">Isomerase</keyword>
<dbReference type="EC" id="4.2.1.136" evidence="19"/>
<dbReference type="Gene3D" id="3.40.50.10260">
    <property type="entry name" value="YjeF N-terminal domain"/>
    <property type="match status" value="1"/>
</dbReference>
<dbReference type="GO" id="GO:0052856">
    <property type="term" value="F:NAD(P)HX epimerase activity"/>
    <property type="evidence" value="ECO:0007669"/>
    <property type="project" value="UniProtKB-UniRule"/>
</dbReference>
<evidence type="ECO:0000256" key="16">
    <source>
        <dbReference type="ARBA" id="ARBA00049209"/>
    </source>
</evidence>
<dbReference type="GO" id="GO:0046496">
    <property type="term" value="P:nicotinamide nucleotide metabolic process"/>
    <property type="evidence" value="ECO:0007669"/>
    <property type="project" value="UniProtKB-UniRule"/>
</dbReference>
<feature type="binding site" evidence="18">
    <location>
        <begin position="56"/>
        <end position="60"/>
    </location>
    <ligand>
        <name>(6S)-NADPHX</name>
        <dbReference type="ChEBI" id="CHEBI:64076"/>
    </ligand>
</feature>
<dbReference type="Gene3D" id="3.40.1190.20">
    <property type="match status" value="1"/>
</dbReference>
<dbReference type="NCBIfam" id="TIGR00196">
    <property type="entry name" value="yjeF_cterm"/>
    <property type="match status" value="1"/>
</dbReference>
<feature type="binding site" evidence="17">
    <location>
        <position position="251"/>
    </location>
    <ligand>
        <name>(6S)-NADPHX</name>
        <dbReference type="ChEBI" id="CHEBI:64076"/>
    </ligand>
</feature>
<evidence type="ECO:0000256" key="10">
    <source>
        <dbReference type="ARBA" id="ARBA00023027"/>
    </source>
</evidence>
<feature type="domain" description="YjeF N-terminal" evidence="21">
    <location>
        <begin position="9"/>
        <end position="206"/>
    </location>
</feature>
<comment type="cofactor">
    <cofactor evidence="18 19">
        <name>K(+)</name>
        <dbReference type="ChEBI" id="CHEBI:29103"/>
    </cofactor>
    <text evidence="18 19">Binds 1 potassium ion per subunit.</text>
</comment>
<evidence type="ECO:0000256" key="11">
    <source>
        <dbReference type="ARBA" id="ARBA00023235"/>
    </source>
</evidence>
<evidence type="ECO:0000313" key="22">
    <source>
        <dbReference type="EMBL" id="RLQ89439.1"/>
    </source>
</evidence>
<evidence type="ECO:0000256" key="2">
    <source>
        <dbReference type="ARBA" id="ARBA00000909"/>
    </source>
</evidence>
<feature type="domain" description="YjeF C-terminal" evidence="20">
    <location>
        <begin position="216"/>
        <end position="491"/>
    </location>
</feature>
<dbReference type="AlphaFoldDB" id="A0A3L7JGZ9"/>
<feature type="binding site" evidence="17">
    <location>
        <position position="372"/>
    </location>
    <ligand>
        <name>(6S)-NADPHX</name>
        <dbReference type="ChEBI" id="CHEBI:64076"/>
    </ligand>
</feature>
<dbReference type="GO" id="GO:0046872">
    <property type="term" value="F:metal ion binding"/>
    <property type="evidence" value="ECO:0007669"/>
    <property type="project" value="UniProtKB-UniRule"/>
</dbReference>
<dbReference type="InterPro" id="IPR029056">
    <property type="entry name" value="Ribokinase-like"/>
</dbReference>
<dbReference type="PROSITE" id="PS51385">
    <property type="entry name" value="YJEF_N"/>
    <property type="match status" value="1"/>
</dbReference>
<dbReference type="SUPFAM" id="SSF64153">
    <property type="entry name" value="YjeF N-terminal domain-like"/>
    <property type="match status" value="1"/>
</dbReference>
<gene>
    <name evidence="18" type="primary">nnrE</name>
    <name evidence="17" type="synonym">nnrD</name>
    <name evidence="22" type="ORF">D8780_06060</name>
</gene>
<dbReference type="NCBIfam" id="TIGR00197">
    <property type="entry name" value="yjeF_nterm"/>
    <property type="match status" value="1"/>
</dbReference>
<feature type="binding site" evidence="18">
    <location>
        <position position="57"/>
    </location>
    <ligand>
        <name>K(+)</name>
        <dbReference type="ChEBI" id="CHEBI:29103"/>
    </ligand>
</feature>
<comment type="caution">
    <text evidence="18">Lacks conserved residue(s) required for the propagation of feature annotation.</text>
</comment>